<dbReference type="RefSeq" id="WP_012523303.1">
    <property type="nucleotide sequence ID" value="NC_011144.1"/>
</dbReference>
<protein>
    <recommendedName>
        <fullName evidence="5">Calcium-binding protein</fullName>
    </recommendedName>
</protein>
<comment type="subcellular location">
    <subcellularLocation>
        <location evidence="1">Secreted</location>
    </subcellularLocation>
</comment>
<evidence type="ECO:0000313" key="3">
    <source>
        <dbReference type="EMBL" id="ACG79165.1"/>
    </source>
</evidence>
<dbReference type="AlphaFoldDB" id="B4R847"/>
<dbReference type="Pfam" id="PF00353">
    <property type="entry name" value="HemolysinCabind"/>
    <property type="match status" value="4"/>
</dbReference>
<dbReference type="GO" id="GO:0005509">
    <property type="term" value="F:calcium ion binding"/>
    <property type="evidence" value="ECO:0007669"/>
    <property type="project" value="InterPro"/>
</dbReference>
<dbReference type="InterPro" id="IPR050557">
    <property type="entry name" value="RTX_toxin/Mannuronan_C5-epim"/>
</dbReference>
<dbReference type="STRING" id="450851.PHZ_c2756"/>
<proteinExistence type="predicted"/>
<dbReference type="eggNOG" id="COG2931">
    <property type="taxonomic scope" value="Bacteria"/>
</dbReference>
<dbReference type="PANTHER" id="PTHR38340:SF1">
    <property type="entry name" value="S-LAYER PROTEIN"/>
    <property type="match status" value="1"/>
</dbReference>
<organism evidence="3 4">
    <name type="scientific">Phenylobacterium zucineum (strain HLK1)</name>
    <dbReference type="NCBI Taxonomy" id="450851"/>
    <lineage>
        <taxon>Bacteria</taxon>
        <taxon>Pseudomonadati</taxon>
        <taxon>Pseudomonadota</taxon>
        <taxon>Alphaproteobacteria</taxon>
        <taxon>Caulobacterales</taxon>
        <taxon>Caulobacteraceae</taxon>
        <taxon>Phenylobacterium</taxon>
    </lineage>
</organism>
<accession>B4R847</accession>
<dbReference type="EMBL" id="CP000747">
    <property type="protein sequence ID" value="ACG79165.1"/>
    <property type="molecule type" value="Genomic_DNA"/>
</dbReference>
<dbReference type="OrthoDB" id="7210110at2"/>
<dbReference type="InterPro" id="IPR018511">
    <property type="entry name" value="Hemolysin-typ_Ca-bd_CS"/>
</dbReference>
<dbReference type="Proteomes" id="UP000001868">
    <property type="component" value="Chromosome"/>
</dbReference>
<evidence type="ECO:0000256" key="2">
    <source>
        <dbReference type="ARBA" id="ARBA00022525"/>
    </source>
</evidence>
<evidence type="ECO:0000313" key="4">
    <source>
        <dbReference type="Proteomes" id="UP000001868"/>
    </source>
</evidence>
<dbReference type="GO" id="GO:0005576">
    <property type="term" value="C:extracellular region"/>
    <property type="evidence" value="ECO:0007669"/>
    <property type="project" value="UniProtKB-SubCell"/>
</dbReference>
<dbReference type="PROSITE" id="PS00330">
    <property type="entry name" value="HEMOLYSIN_CALCIUM"/>
    <property type="match status" value="2"/>
</dbReference>
<gene>
    <name evidence="3" type="ordered locus">PHZ_c2756</name>
</gene>
<dbReference type="InterPro" id="IPR001343">
    <property type="entry name" value="Hemolysn_Ca-bd"/>
</dbReference>
<keyword evidence="2" id="KW-0964">Secreted</keyword>
<dbReference type="PANTHER" id="PTHR38340">
    <property type="entry name" value="S-LAYER PROTEIN"/>
    <property type="match status" value="1"/>
</dbReference>
<keyword evidence="4" id="KW-1185">Reference proteome</keyword>
<reference evidence="3 4" key="1">
    <citation type="journal article" date="2008" name="BMC Genomics">
        <title>Complete genome of Phenylobacterium zucineum - a novel facultative intracellular bacterium isolated from human erythroleukemia cell line K562.</title>
        <authorList>
            <person name="Luo Y."/>
            <person name="Xu X."/>
            <person name="Ding Z."/>
            <person name="Liu Z."/>
            <person name="Zhang B."/>
            <person name="Yan Z."/>
            <person name="Sun J."/>
            <person name="Hu S."/>
            <person name="Hu X."/>
        </authorList>
    </citation>
    <scope>NUCLEOTIDE SEQUENCE [LARGE SCALE GENOMIC DNA]</scope>
    <source>
        <strain evidence="3 4">HLK1</strain>
    </source>
</reference>
<dbReference type="HOGENOM" id="CLU_860109_0_0_5"/>
<dbReference type="InterPro" id="IPR011049">
    <property type="entry name" value="Serralysin-like_metalloprot_C"/>
</dbReference>
<evidence type="ECO:0000256" key="1">
    <source>
        <dbReference type="ARBA" id="ARBA00004613"/>
    </source>
</evidence>
<dbReference type="KEGG" id="pzu:PHZ_c2756"/>
<sequence length="323" mass="32894">MTVLVSGNTPINVNTPEIGALAWGDTLTANSSFISLRFEQWIDEFTGSFQYDVFGELAGGVITGWKQTYNGQLVFEVTGAEVSVGQFLIWVANDDNATAVQTIFAGADSMTGSQFLDILSGYAGADSLFGMGGDDTLEGGAGEDYVRGGDGADSLAGGADFDDLHGNLGNDVVDGGLGTDWVVGGQGNDLLRGGDDSSYDVVYGNLGNDTCYGGDGGDWVRGGQGDDSLSAGGGADWIWGDRGNDTIEGGAGADIFFVFGEAGTDRVLDFNAAEGDVVRVEAGYTYSAAQVGADVVVSVGGGAQVVLAGRTLAALGDGWLVGG</sequence>
<dbReference type="SUPFAM" id="SSF51120">
    <property type="entry name" value="beta-Roll"/>
    <property type="match status" value="2"/>
</dbReference>
<evidence type="ECO:0008006" key="5">
    <source>
        <dbReference type="Google" id="ProtNLM"/>
    </source>
</evidence>
<name>B4R847_PHEZH</name>
<dbReference type="Gene3D" id="2.150.10.10">
    <property type="entry name" value="Serralysin-like metalloprotease, C-terminal"/>
    <property type="match status" value="2"/>
</dbReference>
<dbReference type="PRINTS" id="PR00313">
    <property type="entry name" value="CABNDNGRPT"/>
</dbReference>